<dbReference type="Pfam" id="PF01844">
    <property type="entry name" value="HNH"/>
    <property type="match status" value="1"/>
</dbReference>
<evidence type="ECO:0000313" key="6">
    <source>
        <dbReference type="EMBL" id="MFD2705468.1"/>
    </source>
</evidence>
<name>A0ABW5T0G1_9BACI</name>
<feature type="domain" description="HNH" evidence="5">
    <location>
        <begin position="29"/>
        <end position="75"/>
    </location>
</feature>
<evidence type="ECO:0000256" key="3">
    <source>
        <dbReference type="ARBA" id="ARBA00038412"/>
    </source>
</evidence>
<evidence type="ECO:0000256" key="4">
    <source>
        <dbReference type="ARBA" id="ARBA00040194"/>
    </source>
</evidence>
<keyword evidence="6" id="KW-0255">Endonuclease</keyword>
<dbReference type="InterPro" id="IPR003615">
    <property type="entry name" value="HNH_nuc"/>
</dbReference>
<sequence>MKPYAKKFYKSAAWRHCRQAYFVQQHGLCERCGRPGDIVHHIEYITPENINDPDVTLSFENLELLCQICHNQEHHGEKELTRRDVMFDEEGNLVKADSPLSDFDS</sequence>
<accession>A0ABW5T0G1</accession>
<keyword evidence="2" id="KW-0378">Hydrolase</keyword>
<evidence type="ECO:0000256" key="2">
    <source>
        <dbReference type="ARBA" id="ARBA00022801"/>
    </source>
</evidence>
<dbReference type="InterPro" id="IPR002711">
    <property type="entry name" value="HNH"/>
</dbReference>
<gene>
    <name evidence="6" type="ORF">ACFSUB_08310</name>
</gene>
<evidence type="ECO:0000313" key="7">
    <source>
        <dbReference type="Proteomes" id="UP001597520"/>
    </source>
</evidence>
<evidence type="ECO:0000256" key="1">
    <source>
        <dbReference type="ARBA" id="ARBA00022722"/>
    </source>
</evidence>
<keyword evidence="1" id="KW-0540">Nuclease</keyword>
<dbReference type="CDD" id="cd00085">
    <property type="entry name" value="HNHc"/>
    <property type="match status" value="1"/>
</dbReference>
<dbReference type="PANTHER" id="PTHR41286:SF1">
    <property type="entry name" value="HNH NUCLEASE YAJD-RELATED"/>
    <property type="match status" value="1"/>
</dbReference>
<dbReference type="GO" id="GO:0004519">
    <property type="term" value="F:endonuclease activity"/>
    <property type="evidence" value="ECO:0007669"/>
    <property type="project" value="UniProtKB-KW"/>
</dbReference>
<dbReference type="RefSeq" id="WP_380712710.1">
    <property type="nucleotide sequence ID" value="NZ_JBHUML010000002.1"/>
</dbReference>
<dbReference type="Gene3D" id="1.10.30.50">
    <property type="match status" value="1"/>
</dbReference>
<evidence type="ECO:0000259" key="5">
    <source>
        <dbReference type="Pfam" id="PF01844"/>
    </source>
</evidence>
<keyword evidence="7" id="KW-1185">Reference proteome</keyword>
<dbReference type="PANTHER" id="PTHR41286">
    <property type="entry name" value="HNH NUCLEASE YAJD-RELATED"/>
    <property type="match status" value="1"/>
</dbReference>
<dbReference type="Proteomes" id="UP001597520">
    <property type="component" value="Unassembled WGS sequence"/>
</dbReference>
<comment type="caution">
    <text evidence="6">The sequence shown here is derived from an EMBL/GenBank/DDBJ whole genome shotgun (WGS) entry which is preliminary data.</text>
</comment>
<comment type="similarity">
    <text evidence="3">Belongs to the HNH nuclease family.</text>
</comment>
<protein>
    <recommendedName>
        <fullName evidence="4">Putative HNH nuclease YajD</fullName>
    </recommendedName>
</protein>
<proteinExistence type="inferred from homology"/>
<dbReference type="EMBL" id="JBHUML010000002">
    <property type="protein sequence ID" value="MFD2705468.1"/>
    <property type="molecule type" value="Genomic_DNA"/>
</dbReference>
<organism evidence="6 7">
    <name type="scientific">Salibacterium lacus</name>
    <dbReference type="NCBI Taxonomy" id="1898109"/>
    <lineage>
        <taxon>Bacteria</taxon>
        <taxon>Bacillati</taxon>
        <taxon>Bacillota</taxon>
        <taxon>Bacilli</taxon>
        <taxon>Bacillales</taxon>
        <taxon>Bacillaceae</taxon>
    </lineage>
</organism>
<reference evidence="7" key="1">
    <citation type="journal article" date="2019" name="Int. J. Syst. Evol. Microbiol.">
        <title>The Global Catalogue of Microorganisms (GCM) 10K type strain sequencing project: providing services to taxonomists for standard genome sequencing and annotation.</title>
        <authorList>
            <consortium name="The Broad Institute Genomics Platform"/>
            <consortium name="The Broad Institute Genome Sequencing Center for Infectious Disease"/>
            <person name="Wu L."/>
            <person name="Ma J."/>
        </authorList>
    </citation>
    <scope>NUCLEOTIDE SEQUENCE [LARGE SCALE GENOMIC DNA]</scope>
    <source>
        <strain evidence="7">KCTC 33792</strain>
    </source>
</reference>